<gene>
    <name evidence="1" type="ORF">HINF_LOCUS44282</name>
</gene>
<dbReference type="EMBL" id="CAXDID020000187">
    <property type="protein sequence ID" value="CAL6051254.1"/>
    <property type="molecule type" value="Genomic_DNA"/>
</dbReference>
<keyword evidence="2" id="KW-1185">Reference proteome</keyword>
<reference evidence="1 2" key="1">
    <citation type="submission" date="2024-07" db="EMBL/GenBank/DDBJ databases">
        <authorList>
            <person name="Akdeniz Z."/>
        </authorList>
    </citation>
    <scope>NUCLEOTIDE SEQUENCE [LARGE SCALE GENOMIC DNA]</scope>
</reference>
<protein>
    <submittedName>
        <fullName evidence="1">Hypothetical_protein</fullName>
    </submittedName>
</protein>
<evidence type="ECO:0000313" key="1">
    <source>
        <dbReference type="EMBL" id="CAL6051254.1"/>
    </source>
</evidence>
<sequence>MNQAVPQHFCPQQISCYHSSSPYSILFSSGSVVGHSYSVKQVSYYIHLMNVRFIIILYVADELQIDRMNPLSTQIEIYAVIRGALNVTERCHSNYIGAQITSLQYLSNSFGNNYFFYFQIRINQFVAFSAVISFQSLSCGLFQSFSVFIQALQVFFDGDCGYLHHSLFVKIMKDFPLAISAFELDITVRQGGNGQAVGTGFLYIDLAIFSPRWTTFFQTQAINQAIKTYLQDVMLEKQLCQELGIPYEQQVQLRMPTQRKSKYTHNKRGNTSKK</sequence>
<evidence type="ECO:0000313" key="2">
    <source>
        <dbReference type="Proteomes" id="UP001642409"/>
    </source>
</evidence>
<dbReference type="Proteomes" id="UP001642409">
    <property type="component" value="Unassembled WGS sequence"/>
</dbReference>
<proteinExistence type="predicted"/>
<name>A0ABP1K191_9EUKA</name>
<organism evidence="1 2">
    <name type="scientific">Hexamita inflata</name>
    <dbReference type="NCBI Taxonomy" id="28002"/>
    <lineage>
        <taxon>Eukaryota</taxon>
        <taxon>Metamonada</taxon>
        <taxon>Diplomonadida</taxon>
        <taxon>Hexamitidae</taxon>
        <taxon>Hexamitinae</taxon>
        <taxon>Hexamita</taxon>
    </lineage>
</organism>
<accession>A0ABP1K191</accession>
<comment type="caution">
    <text evidence="1">The sequence shown here is derived from an EMBL/GenBank/DDBJ whole genome shotgun (WGS) entry which is preliminary data.</text>
</comment>